<feature type="domain" description="DNA2/NAM7 helicase-like C-terminal" evidence="7">
    <location>
        <begin position="723"/>
        <end position="919"/>
    </location>
</feature>
<comment type="caution">
    <text evidence="8">The sequence shown here is derived from an EMBL/GenBank/DDBJ whole genome shotgun (WGS) entry which is preliminary data.</text>
</comment>
<proteinExistence type="predicted"/>
<dbReference type="EMBL" id="JAMFTS010000001">
    <property type="protein sequence ID" value="KAJ4809645.1"/>
    <property type="molecule type" value="Genomic_DNA"/>
</dbReference>
<evidence type="ECO:0000256" key="3">
    <source>
        <dbReference type="ARBA" id="ARBA00022806"/>
    </source>
</evidence>
<dbReference type="Gene3D" id="3.40.50.300">
    <property type="entry name" value="P-loop containing nucleotide triphosphate hydrolases"/>
    <property type="match status" value="2"/>
</dbReference>
<dbReference type="InterPro" id="IPR041679">
    <property type="entry name" value="DNA2/NAM7-like_C"/>
</dbReference>
<feature type="domain" description="DNA2/NAM7 helicase helicase" evidence="6">
    <location>
        <begin position="351"/>
        <end position="715"/>
    </location>
</feature>
<protein>
    <submittedName>
        <fullName evidence="8">P-loop containing nucleoside triphosphate hydrolases superfamily protein</fullName>
    </submittedName>
</protein>
<dbReference type="InterPro" id="IPR041677">
    <property type="entry name" value="DNA2/NAM7_AAA_11"/>
</dbReference>
<evidence type="ECO:0000259" key="7">
    <source>
        <dbReference type="Pfam" id="PF13087"/>
    </source>
</evidence>
<accession>A0AAV8GVG3</accession>
<reference evidence="8" key="1">
    <citation type="submission" date="2022-08" db="EMBL/GenBank/DDBJ databases">
        <authorList>
            <person name="Marques A."/>
        </authorList>
    </citation>
    <scope>NUCLEOTIDE SEQUENCE</scope>
    <source>
        <strain evidence="8">RhyPub2mFocal</strain>
        <tissue evidence="8">Leaves</tissue>
    </source>
</reference>
<dbReference type="Pfam" id="PF13086">
    <property type="entry name" value="AAA_11"/>
    <property type="match status" value="1"/>
</dbReference>
<keyword evidence="4" id="KW-0067">ATP-binding</keyword>
<dbReference type="InterPro" id="IPR047187">
    <property type="entry name" value="SF1_C_Upf1"/>
</dbReference>
<feature type="compositionally biased region" description="Basic and acidic residues" evidence="5">
    <location>
        <begin position="976"/>
        <end position="988"/>
    </location>
</feature>
<evidence type="ECO:0000259" key="6">
    <source>
        <dbReference type="Pfam" id="PF13086"/>
    </source>
</evidence>
<dbReference type="GO" id="GO:0005524">
    <property type="term" value="F:ATP binding"/>
    <property type="evidence" value="ECO:0007669"/>
    <property type="project" value="UniProtKB-KW"/>
</dbReference>
<feature type="region of interest" description="Disordered" evidence="5">
    <location>
        <begin position="1"/>
        <end position="37"/>
    </location>
</feature>
<dbReference type="Proteomes" id="UP001140206">
    <property type="component" value="Chromosome 1"/>
</dbReference>
<evidence type="ECO:0000313" key="9">
    <source>
        <dbReference type="Proteomes" id="UP001140206"/>
    </source>
</evidence>
<keyword evidence="1" id="KW-0547">Nucleotide-binding</keyword>
<evidence type="ECO:0000256" key="2">
    <source>
        <dbReference type="ARBA" id="ARBA00022801"/>
    </source>
</evidence>
<gene>
    <name evidence="8" type="ORF">LUZ62_022211</name>
</gene>
<organism evidence="8 9">
    <name type="scientific">Rhynchospora pubera</name>
    <dbReference type="NCBI Taxonomy" id="906938"/>
    <lineage>
        <taxon>Eukaryota</taxon>
        <taxon>Viridiplantae</taxon>
        <taxon>Streptophyta</taxon>
        <taxon>Embryophyta</taxon>
        <taxon>Tracheophyta</taxon>
        <taxon>Spermatophyta</taxon>
        <taxon>Magnoliopsida</taxon>
        <taxon>Liliopsida</taxon>
        <taxon>Poales</taxon>
        <taxon>Cyperaceae</taxon>
        <taxon>Cyperoideae</taxon>
        <taxon>Rhynchosporeae</taxon>
        <taxon>Rhynchospora</taxon>
    </lineage>
</organism>
<dbReference type="SUPFAM" id="SSF52540">
    <property type="entry name" value="P-loop containing nucleoside triphosphate hydrolases"/>
    <property type="match status" value="1"/>
</dbReference>
<dbReference type="GO" id="GO:0016787">
    <property type="term" value="F:hydrolase activity"/>
    <property type="evidence" value="ECO:0007669"/>
    <property type="project" value="UniProtKB-KW"/>
</dbReference>
<keyword evidence="2 8" id="KW-0378">Hydrolase</keyword>
<dbReference type="PANTHER" id="PTHR10887">
    <property type="entry name" value="DNA2/NAM7 HELICASE FAMILY"/>
    <property type="match status" value="1"/>
</dbReference>
<dbReference type="FunFam" id="3.40.50.300:FF:000326">
    <property type="entry name" value="P-loop containing nucleoside triphosphate hydrolase"/>
    <property type="match status" value="1"/>
</dbReference>
<keyword evidence="9" id="KW-1185">Reference proteome</keyword>
<feature type="compositionally biased region" description="Acidic residues" evidence="5">
    <location>
        <begin position="9"/>
        <end position="19"/>
    </location>
</feature>
<sequence>MRYDGSCYPEEEVEEDEERDREASYERDEGVDGEEEEAIDVDTRRSLMDTILSWSIDDLLNKDLYRDKVPTIPESFSSSKQYFNAFFPPLLEEVHADISCNLEVVSEASIFSVLRIKESYMEHQSKDKSEIYEMSIDMKQTMKANLRAEMHTPKRADIILISERIRPQNQSQIRENASSCTLGWVTGVERGNILHVRASRKINIVEPTTKKENRHKPSTEIEAVSSEWVVNIGGGSSSSSHPSVVENYIKQASKTDEAFNVMENEDNQEKTKESKETYKYNLPRFQSFHVVFLSNMTTYQRTWRALDMGLTKSSRIIQSILGRKTSNEFNGRCTCSNLTYQKAQDEISNFNLNASQSKAAASCISASDCRCTSSVELVQGPPGTGKTRTIGAILKLLLAKTCRTLTCAPTNTAIMQVASNLLSLVNKSEGCDNCYLGDVVLFGNKDRLKVDDELSSIYLDERVKRLMVFFSSQTELKYKLGIMIDFLLNRPSLYQNFLGLKRRTNNCNLTFREYLSDRFNSLVKDLKNYIAMLRNDLPSSLFTKNGFQDIDLVQDMVDEIGELLQVTSLSENDLGEAFEKSNEVKCWDSDSSNSASDNFSGHGDSELILLKKKICSCLETLNDISSRNLKHALPVKFDERSIRNYCIREAKLLFCTVSSAYELHERRMDPIEMLVIDEAAQLKECESLIPLQLANIQHVYLIGDENQLAAFVQSEISRNAAFGRSLFERLILTEHRKHLLNVQYRMHPHINDFPNKKFYQARISNGSNVKTEGYSRTYLEGPMYGTYSFIHLVNNEETFDQLGHSPKNLIEVEVVDHIIKRLANASQTAGRHVNVGIISPYAAQIKAIQDRLGTRYLKHKFISVKVRSVDGFQGGEADVILMSTVRSNRDGDIGFMCDNRRINVALTRAKYCLWILGNESTLTKSNSIWKDLVLDAKSRKCFFNGSDDASLAEMIEGATEGLTKAGRRYNGNKFLDNQHEEKAEETASQRRGIKQSGRSDVHSRISWPNHCRETPRIMVARDGRAYTCPTASCNNHQSGPPRRGLKKRNRNFNEVVCHGDIEGDDRGKDKSPRKKNRPHWRKRLPMAGAEYDPVPQGETRGQSSFVLSRGPCQVKPSTSVWDRLSGYGEEAI</sequence>
<evidence type="ECO:0000256" key="5">
    <source>
        <dbReference type="SAM" id="MobiDB-lite"/>
    </source>
</evidence>
<feature type="compositionally biased region" description="Basic and acidic residues" evidence="5">
    <location>
        <begin position="20"/>
        <end position="30"/>
    </location>
</feature>
<dbReference type="Pfam" id="PF13087">
    <property type="entry name" value="AAA_12"/>
    <property type="match status" value="1"/>
</dbReference>
<feature type="region of interest" description="Disordered" evidence="5">
    <location>
        <begin position="1030"/>
        <end position="1049"/>
    </location>
</feature>
<name>A0AAV8GVG3_9POAL</name>
<feature type="region of interest" description="Disordered" evidence="5">
    <location>
        <begin position="975"/>
        <end position="1006"/>
    </location>
</feature>
<evidence type="ECO:0000256" key="4">
    <source>
        <dbReference type="ARBA" id="ARBA00022840"/>
    </source>
</evidence>
<evidence type="ECO:0000313" key="8">
    <source>
        <dbReference type="EMBL" id="KAJ4809645.1"/>
    </source>
</evidence>
<dbReference type="InterPro" id="IPR027417">
    <property type="entry name" value="P-loop_NTPase"/>
</dbReference>
<dbReference type="GO" id="GO:0004386">
    <property type="term" value="F:helicase activity"/>
    <property type="evidence" value="ECO:0007669"/>
    <property type="project" value="UniProtKB-KW"/>
</dbReference>
<dbReference type="InterPro" id="IPR045055">
    <property type="entry name" value="DNA2/NAM7-like"/>
</dbReference>
<dbReference type="PANTHER" id="PTHR10887:SF520">
    <property type="entry name" value="P-LOOP CONTAINING NUCLEOSIDE TRIPHOSPHATE HYDROLASE SUPERFAMILY PROTEIN"/>
    <property type="match status" value="1"/>
</dbReference>
<feature type="compositionally biased region" description="Basic residues" evidence="5">
    <location>
        <begin position="1071"/>
        <end position="1084"/>
    </location>
</feature>
<feature type="region of interest" description="Disordered" evidence="5">
    <location>
        <begin position="1058"/>
        <end position="1119"/>
    </location>
</feature>
<dbReference type="GO" id="GO:0005694">
    <property type="term" value="C:chromosome"/>
    <property type="evidence" value="ECO:0007669"/>
    <property type="project" value="UniProtKB-ARBA"/>
</dbReference>
<dbReference type="AlphaFoldDB" id="A0AAV8GVG3"/>
<feature type="compositionally biased region" description="Basic and acidic residues" evidence="5">
    <location>
        <begin position="1058"/>
        <end position="1070"/>
    </location>
</feature>
<keyword evidence="3" id="KW-0347">Helicase</keyword>
<dbReference type="CDD" id="cd18808">
    <property type="entry name" value="SF1_C_Upf1"/>
    <property type="match status" value="1"/>
</dbReference>
<evidence type="ECO:0000256" key="1">
    <source>
        <dbReference type="ARBA" id="ARBA00022741"/>
    </source>
</evidence>